<evidence type="ECO:0000259" key="18">
    <source>
        <dbReference type="PROSITE" id="PS51855"/>
    </source>
</evidence>
<evidence type="ECO:0000256" key="15">
    <source>
        <dbReference type="ARBA" id="ARBA00048816"/>
    </source>
</evidence>
<dbReference type="GO" id="GO:0006526">
    <property type="term" value="P:L-arginine biosynthetic process"/>
    <property type="evidence" value="ECO:0007669"/>
    <property type="project" value="UniProtKB-KW"/>
</dbReference>
<feature type="domain" description="MGS-like" evidence="18">
    <location>
        <begin position="752"/>
        <end position="887"/>
    </location>
</feature>
<protein>
    <submittedName>
        <fullName evidence="19">Carbamoyl-phosphate synthase large subunit</fullName>
        <ecNumber evidence="19">6.3.5.5</ecNumber>
    </submittedName>
</protein>
<evidence type="ECO:0000256" key="11">
    <source>
        <dbReference type="ARBA" id="ARBA00022842"/>
    </source>
</evidence>
<name>A0A9D1RRT9_9FIRM</name>
<dbReference type="PRINTS" id="PR00098">
    <property type="entry name" value="CPSASE"/>
</dbReference>
<keyword evidence="5 19" id="KW-0436">Ligase</keyword>
<evidence type="ECO:0000256" key="10">
    <source>
        <dbReference type="ARBA" id="ARBA00022840"/>
    </source>
</evidence>
<dbReference type="SUPFAM" id="SSF52440">
    <property type="entry name" value="PreATP-grasp domain"/>
    <property type="match status" value="1"/>
</dbReference>
<evidence type="ECO:0000256" key="2">
    <source>
        <dbReference type="ARBA" id="ARBA00005077"/>
    </source>
</evidence>
<dbReference type="CDD" id="cd01424">
    <property type="entry name" value="MGS_CPS_II"/>
    <property type="match status" value="1"/>
</dbReference>
<keyword evidence="9 16" id="KW-0547">Nucleotide-binding</keyword>
<evidence type="ECO:0000256" key="13">
    <source>
        <dbReference type="ARBA" id="ARBA00023211"/>
    </source>
</evidence>
<keyword evidence="10 16" id="KW-0067">ATP-binding</keyword>
<accession>A0A9D1RRT9</accession>
<evidence type="ECO:0000256" key="3">
    <source>
        <dbReference type="ARBA" id="ARBA00009799"/>
    </source>
</evidence>
<dbReference type="Pfam" id="PF25596">
    <property type="entry name" value="CPSase_L_D1"/>
    <property type="match status" value="1"/>
</dbReference>
<dbReference type="InterPro" id="IPR011761">
    <property type="entry name" value="ATP-grasp"/>
</dbReference>
<evidence type="ECO:0000256" key="9">
    <source>
        <dbReference type="ARBA" id="ARBA00022741"/>
    </source>
</evidence>
<comment type="catalytic activity">
    <reaction evidence="15">
        <text>hydrogencarbonate + L-glutamine + 2 ATP + H2O = carbamoyl phosphate + L-glutamate + 2 ADP + phosphate + 2 H(+)</text>
        <dbReference type="Rhea" id="RHEA:18633"/>
        <dbReference type="ChEBI" id="CHEBI:15377"/>
        <dbReference type="ChEBI" id="CHEBI:15378"/>
        <dbReference type="ChEBI" id="CHEBI:17544"/>
        <dbReference type="ChEBI" id="CHEBI:29985"/>
        <dbReference type="ChEBI" id="CHEBI:30616"/>
        <dbReference type="ChEBI" id="CHEBI:43474"/>
        <dbReference type="ChEBI" id="CHEBI:58228"/>
        <dbReference type="ChEBI" id="CHEBI:58359"/>
        <dbReference type="ChEBI" id="CHEBI:456216"/>
        <dbReference type="EC" id="6.3.5.5"/>
    </reaction>
</comment>
<evidence type="ECO:0000259" key="17">
    <source>
        <dbReference type="PROSITE" id="PS50975"/>
    </source>
</evidence>
<dbReference type="SUPFAM" id="SSF48108">
    <property type="entry name" value="Carbamoyl phosphate synthetase, large subunit connection domain"/>
    <property type="match status" value="1"/>
</dbReference>
<sequence>GWKEIEFEVMRDGAGNVITVCSMENIDPVGVHTGDSIVVAPTQTLANKEYQMLRTAALDIITALEIEGGGNVQFALNPDSYEYAVIEVNPRVSRSSALASKATGYPIAKVAAKIALGYTLDEIPNAVTGKTTACFEPTLDYCVLKIPRLPFDKFTTASRTLGTQMKATGEVMAIGNCFEGALMKAIRSLELPVKSLRLPGLDELYTEEIESRLVNIDDQRLFVVAEALRRGFSPEKINRITKYDLWFLDRLQNIVDMEDKLDHGHLDADTLRLAKEMGFSDAWIADLSGKDRAEIKALRESMGIRPSFKMVDTCAAEFEAQTPYYYSSYDEENEAVDDPHLPQVGELAPHIPEAPYLSANTAEPHRKNPADEKKKVLVLGSGPIRIGQGIEFDYCSVHSVWAFKRMGYETIIINNNPETVSTDFDVADKLYFEPLTPEDVEAVVELEKPWGAVVQFGGQTAIKLAKALTNMGVPILGTSADGVDAAEDRERFDEILNQCNIPRAAGKTVFTTEQALEAAHEIGYPVLVRPSYVLGGQGMEIAYNDRNITEFMRIINQVEQEHPILVDKYLMGREVEVDGVFDGEDLLIPGIMEHIERAGVHSGDSISVYPPIHIEEKHKETIYRYTYDLSKALGVVGLVNIQFVIYNDTVYVIEVNPRSSRTIPYISKVTGVPIIDLATKVMLGQKLKDLGYGTGIYPEANYYAVKMPVFSFEKLTDVDTGLGPEMKSTGEVLGIAESFPQALLKAFKGANMKVPKKDGRVIITVKDEDKGEIVGIARALAEMGIEILSTSGTADALEAAGVPCRRVARVSEGHPNILDMLSSGSVDLVINTPTRGRKHETDGFHIRRSAVEHSVGCLTAVDTARAMLTVRTQGKSSELRPIDITKI</sequence>
<evidence type="ECO:0000256" key="8">
    <source>
        <dbReference type="ARBA" id="ARBA00022737"/>
    </source>
</evidence>
<evidence type="ECO:0000256" key="6">
    <source>
        <dbReference type="ARBA" id="ARBA00022605"/>
    </source>
</evidence>
<evidence type="ECO:0000256" key="7">
    <source>
        <dbReference type="ARBA" id="ARBA00022723"/>
    </source>
</evidence>
<dbReference type="PROSITE" id="PS00866">
    <property type="entry name" value="CPSASE_1"/>
    <property type="match status" value="1"/>
</dbReference>
<dbReference type="SUPFAM" id="SSF56059">
    <property type="entry name" value="Glutathione synthetase ATP-binding domain-like"/>
    <property type="match status" value="2"/>
</dbReference>
<evidence type="ECO:0000313" key="19">
    <source>
        <dbReference type="EMBL" id="HIW93018.1"/>
    </source>
</evidence>
<dbReference type="AlphaFoldDB" id="A0A9D1RRT9"/>
<dbReference type="Gene3D" id="3.30.1490.20">
    <property type="entry name" value="ATP-grasp fold, A domain"/>
    <property type="match status" value="1"/>
</dbReference>
<dbReference type="GO" id="GO:0046872">
    <property type="term" value="F:metal ion binding"/>
    <property type="evidence" value="ECO:0007669"/>
    <property type="project" value="UniProtKB-KW"/>
</dbReference>
<dbReference type="GO" id="GO:0005524">
    <property type="term" value="F:ATP binding"/>
    <property type="evidence" value="ECO:0007669"/>
    <property type="project" value="UniProtKB-UniRule"/>
</dbReference>
<dbReference type="InterPro" id="IPR033937">
    <property type="entry name" value="MGS_CPS_CarB"/>
</dbReference>
<evidence type="ECO:0000256" key="12">
    <source>
        <dbReference type="ARBA" id="ARBA00022975"/>
    </source>
</evidence>
<dbReference type="FunFam" id="1.10.1030.10:FF:000002">
    <property type="entry name" value="Carbamoyl-phosphate synthase large chain"/>
    <property type="match status" value="1"/>
</dbReference>
<dbReference type="EC" id="6.3.5.5" evidence="19"/>
<proteinExistence type="inferred from homology"/>
<evidence type="ECO:0000256" key="14">
    <source>
        <dbReference type="ARBA" id="ARBA00047359"/>
    </source>
</evidence>
<dbReference type="Proteomes" id="UP000824192">
    <property type="component" value="Unassembled WGS sequence"/>
</dbReference>
<dbReference type="NCBIfam" id="NF003671">
    <property type="entry name" value="PRK05294.1"/>
    <property type="match status" value="1"/>
</dbReference>
<dbReference type="InterPro" id="IPR005480">
    <property type="entry name" value="CPSase_lsu_oligo"/>
</dbReference>
<evidence type="ECO:0000256" key="16">
    <source>
        <dbReference type="PROSITE-ProRule" id="PRU00409"/>
    </source>
</evidence>
<dbReference type="Gene3D" id="3.40.50.1380">
    <property type="entry name" value="Methylglyoxal synthase-like domain"/>
    <property type="match status" value="1"/>
</dbReference>
<dbReference type="InterPro" id="IPR036914">
    <property type="entry name" value="MGS-like_dom_sf"/>
</dbReference>
<gene>
    <name evidence="19" type="primary">carB</name>
    <name evidence="19" type="ORF">H9868_00600</name>
</gene>
<dbReference type="InterPro" id="IPR005479">
    <property type="entry name" value="CPAse_ATP-bd"/>
</dbReference>
<dbReference type="InterPro" id="IPR011607">
    <property type="entry name" value="MGS-like_dom"/>
</dbReference>
<keyword evidence="13" id="KW-0464">Manganese</keyword>
<dbReference type="Pfam" id="PF02786">
    <property type="entry name" value="CPSase_L_D2"/>
    <property type="match status" value="2"/>
</dbReference>
<keyword evidence="11" id="KW-0460">Magnesium</keyword>
<keyword evidence="7" id="KW-0479">Metal-binding</keyword>
<dbReference type="Gene3D" id="1.10.1030.10">
    <property type="entry name" value="Carbamoyl-phosphate synthetase, large subunit oligomerisation domain"/>
    <property type="match status" value="1"/>
</dbReference>
<dbReference type="InterPro" id="IPR016185">
    <property type="entry name" value="PreATP-grasp_dom_sf"/>
</dbReference>
<comment type="catalytic activity">
    <reaction evidence="14">
        <text>hydrogencarbonate + NH4(+) + 2 ATP = carbamoyl phosphate + 2 ADP + phosphate + 2 H(+)</text>
        <dbReference type="Rhea" id="RHEA:18029"/>
        <dbReference type="ChEBI" id="CHEBI:15378"/>
        <dbReference type="ChEBI" id="CHEBI:17544"/>
        <dbReference type="ChEBI" id="CHEBI:28938"/>
        <dbReference type="ChEBI" id="CHEBI:30616"/>
        <dbReference type="ChEBI" id="CHEBI:43474"/>
        <dbReference type="ChEBI" id="CHEBI:58228"/>
        <dbReference type="ChEBI" id="CHEBI:456216"/>
        <dbReference type="EC" id="6.3.4.16"/>
    </reaction>
</comment>
<dbReference type="InterPro" id="IPR036897">
    <property type="entry name" value="CarbamoylP_synth_lsu_oligo_sf"/>
</dbReference>
<organism evidence="19 20">
    <name type="scientific">Candidatus Flavonifractor merdipullorum</name>
    <dbReference type="NCBI Taxonomy" id="2838590"/>
    <lineage>
        <taxon>Bacteria</taxon>
        <taxon>Bacillati</taxon>
        <taxon>Bacillota</taxon>
        <taxon>Clostridia</taxon>
        <taxon>Eubacteriales</taxon>
        <taxon>Oscillospiraceae</taxon>
        <taxon>Flavonifractor</taxon>
    </lineage>
</organism>
<reference evidence="19" key="1">
    <citation type="journal article" date="2021" name="PeerJ">
        <title>Extensive microbial diversity within the chicken gut microbiome revealed by metagenomics and culture.</title>
        <authorList>
            <person name="Gilroy R."/>
            <person name="Ravi A."/>
            <person name="Getino M."/>
            <person name="Pursley I."/>
            <person name="Horton D.L."/>
            <person name="Alikhan N.F."/>
            <person name="Baker D."/>
            <person name="Gharbi K."/>
            <person name="Hall N."/>
            <person name="Watson M."/>
            <person name="Adriaenssens E.M."/>
            <person name="Foster-Nyarko E."/>
            <person name="Jarju S."/>
            <person name="Secka A."/>
            <person name="Antonio M."/>
            <person name="Oren A."/>
            <person name="Chaudhuri R.R."/>
            <person name="La Ragione R."/>
            <person name="Hildebrand F."/>
            <person name="Pallen M.J."/>
        </authorList>
    </citation>
    <scope>NUCLEOTIDE SEQUENCE</scope>
    <source>
        <strain evidence="19">ChiGjej6B6-1540</strain>
    </source>
</reference>
<dbReference type="InterPro" id="IPR013815">
    <property type="entry name" value="ATP_grasp_subdomain_1"/>
</dbReference>
<dbReference type="Gene3D" id="3.30.470.20">
    <property type="entry name" value="ATP-grasp fold, B domain"/>
    <property type="match status" value="2"/>
</dbReference>
<dbReference type="Pfam" id="PF02787">
    <property type="entry name" value="CPSase_L_D3"/>
    <property type="match status" value="1"/>
</dbReference>
<dbReference type="SMART" id="SM00851">
    <property type="entry name" value="MGS"/>
    <property type="match status" value="1"/>
</dbReference>
<keyword evidence="6" id="KW-0028">Amino-acid biosynthesis</keyword>
<dbReference type="PROSITE" id="PS00867">
    <property type="entry name" value="CPSASE_2"/>
    <property type="match status" value="2"/>
</dbReference>
<dbReference type="SUPFAM" id="SSF52335">
    <property type="entry name" value="Methylglyoxal synthase-like"/>
    <property type="match status" value="1"/>
</dbReference>
<evidence type="ECO:0000256" key="4">
    <source>
        <dbReference type="ARBA" id="ARBA00022571"/>
    </source>
</evidence>
<dbReference type="FunFam" id="3.30.470.20:FF:000026">
    <property type="entry name" value="Carbamoyl-phosphate synthase large chain"/>
    <property type="match status" value="2"/>
</dbReference>
<dbReference type="FunFam" id="3.40.50.20:FF:000001">
    <property type="entry name" value="Carbamoyl-phosphate synthase large chain"/>
    <property type="match status" value="1"/>
</dbReference>
<reference evidence="19" key="2">
    <citation type="submission" date="2021-04" db="EMBL/GenBank/DDBJ databases">
        <authorList>
            <person name="Gilroy R."/>
        </authorList>
    </citation>
    <scope>NUCLEOTIDE SEQUENCE</scope>
    <source>
        <strain evidence="19">ChiGjej6B6-1540</strain>
    </source>
</reference>
<comment type="caution">
    <text evidence="19">The sequence shown here is derived from an EMBL/GenBank/DDBJ whole genome shotgun (WGS) entry which is preliminary data.</text>
</comment>
<dbReference type="InterPro" id="IPR058047">
    <property type="entry name" value="CPSase_preATP-grasp"/>
</dbReference>
<dbReference type="Gene3D" id="3.40.50.20">
    <property type="match status" value="1"/>
</dbReference>
<keyword evidence="12" id="KW-0665">Pyrimidine biosynthesis</keyword>
<feature type="domain" description="ATP-grasp" evidence="17">
    <location>
        <begin position="1"/>
        <end position="116"/>
    </location>
</feature>
<dbReference type="PANTHER" id="PTHR11405:SF53">
    <property type="entry name" value="CARBAMOYL-PHOSPHATE SYNTHASE [AMMONIA], MITOCHONDRIAL"/>
    <property type="match status" value="1"/>
</dbReference>
<dbReference type="InterPro" id="IPR005483">
    <property type="entry name" value="CPSase_dom"/>
</dbReference>
<comment type="similarity">
    <text evidence="3">Belongs to the CarB family.</text>
</comment>
<dbReference type="GO" id="GO:0004087">
    <property type="term" value="F:carbamoyl-phosphate synthase (ammonia) activity"/>
    <property type="evidence" value="ECO:0007669"/>
    <property type="project" value="UniProtKB-EC"/>
</dbReference>
<keyword evidence="4" id="KW-0055">Arginine biosynthesis</keyword>
<feature type="domain" description="ATP-grasp" evidence="17">
    <location>
        <begin position="493"/>
        <end position="683"/>
    </location>
</feature>
<evidence type="ECO:0000256" key="1">
    <source>
        <dbReference type="ARBA" id="ARBA00001936"/>
    </source>
</evidence>
<dbReference type="GO" id="GO:0006541">
    <property type="term" value="P:glutamine metabolic process"/>
    <property type="evidence" value="ECO:0007669"/>
    <property type="project" value="TreeGrafter"/>
</dbReference>
<evidence type="ECO:0000313" key="20">
    <source>
        <dbReference type="Proteomes" id="UP000824192"/>
    </source>
</evidence>
<evidence type="ECO:0000256" key="5">
    <source>
        <dbReference type="ARBA" id="ARBA00022598"/>
    </source>
</evidence>
<feature type="non-terminal residue" evidence="19">
    <location>
        <position position="1"/>
    </location>
</feature>
<dbReference type="EMBL" id="DXGA01000012">
    <property type="protein sequence ID" value="HIW93018.1"/>
    <property type="molecule type" value="Genomic_DNA"/>
</dbReference>
<dbReference type="GO" id="GO:0004088">
    <property type="term" value="F:carbamoyl-phosphate synthase (glutamine-hydrolyzing) activity"/>
    <property type="evidence" value="ECO:0007669"/>
    <property type="project" value="UniProtKB-EC"/>
</dbReference>
<dbReference type="GO" id="GO:0006221">
    <property type="term" value="P:pyrimidine nucleotide biosynthetic process"/>
    <property type="evidence" value="ECO:0007669"/>
    <property type="project" value="UniProtKB-KW"/>
</dbReference>
<dbReference type="PANTHER" id="PTHR11405">
    <property type="entry name" value="CARBAMOYLTRANSFERASE FAMILY MEMBER"/>
    <property type="match status" value="1"/>
</dbReference>
<dbReference type="PROSITE" id="PS51855">
    <property type="entry name" value="MGS"/>
    <property type="match status" value="1"/>
</dbReference>
<dbReference type="SMART" id="SM01096">
    <property type="entry name" value="CPSase_L_D3"/>
    <property type="match status" value="1"/>
</dbReference>
<keyword evidence="8" id="KW-0677">Repeat</keyword>
<comment type="pathway">
    <text evidence="2">Amino-acid biosynthesis; L-arginine biosynthesis; carbamoyl phosphate from bicarbonate: step 1/1.</text>
</comment>
<dbReference type="Pfam" id="PF02142">
    <property type="entry name" value="MGS"/>
    <property type="match status" value="1"/>
</dbReference>
<dbReference type="GO" id="GO:0005737">
    <property type="term" value="C:cytoplasm"/>
    <property type="evidence" value="ECO:0007669"/>
    <property type="project" value="TreeGrafter"/>
</dbReference>
<comment type="cofactor">
    <cofactor evidence="1">
        <name>Mn(2+)</name>
        <dbReference type="ChEBI" id="CHEBI:29035"/>
    </cofactor>
</comment>
<dbReference type="PROSITE" id="PS50975">
    <property type="entry name" value="ATP_GRASP"/>
    <property type="match status" value="2"/>
</dbReference>